<evidence type="ECO:0000256" key="1">
    <source>
        <dbReference type="SAM" id="MobiDB-lite"/>
    </source>
</evidence>
<protein>
    <submittedName>
        <fullName evidence="2">Uncharacterized protein</fullName>
    </submittedName>
</protein>
<dbReference type="Proteomes" id="UP000217790">
    <property type="component" value="Unassembled WGS sequence"/>
</dbReference>
<name>A0A2H3CVE4_ARMGA</name>
<feature type="compositionally biased region" description="Pro residues" evidence="1">
    <location>
        <begin position="21"/>
        <end position="30"/>
    </location>
</feature>
<feature type="compositionally biased region" description="Basic and acidic residues" evidence="1">
    <location>
        <begin position="37"/>
        <end position="46"/>
    </location>
</feature>
<evidence type="ECO:0000313" key="2">
    <source>
        <dbReference type="EMBL" id="PBK85810.1"/>
    </source>
</evidence>
<keyword evidence="3" id="KW-1185">Reference proteome</keyword>
<sequence length="75" mass="8155">MASDGQSCQKGSANIAHSLPPTCPSLPPPTNTSARHPLLDTRRDTEPVNSTSPSDSPWKKKWLRMLVLSDCICSH</sequence>
<dbReference type="AlphaFoldDB" id="A0A2H3CVE4"/>
<evidence type="ECO:0000313" key="3">
    <source>
        <dbReference type="Proteomes" id="UP000217790"/>
    </source>
</evidence>
<organism evidence="2 3">
    <name type="scientific">Armillaria gallica</name>
    <name type="common">Bulbous honey fungus</name>
    <name type="synonym">Armillaria bulbosa</name>
    <dbReference type="NCBI Taxonomy" id="47427"/>
    <lineage>
        <taxon>Eukaryota</taxon>
        <taxon>Fungi</taxon>
        <taxon>Dikarya</taxon>
        <taxon>Basidiomycota</taxon>
        <taxon>Agaricomycotina</taxon>
        <taxon>Agaricomycetes</taxon>
        <taxon>Agaricomycetidae</taxon>
        <taxon>Agaricales</taxon>
        <taxon>Marasmiineae</taxon>
        <taxon>Physalacriaceae</taxon>
        <taxon>Armillaria</taxon>
    </lineage>
</organism>
<reference evidence="3" key="1">
    <citation type="journal article" date="2017" name="Nat. Ecol. Evol.">
        <title>Genome expansion and lineage-specific genetic innovations in the forest pathogenic fungi Armillaria.</title>
        <authorList>
            <person name="Sipos G."/>
            <person name="Prasanna A.N."/>
            <person name="Walter M.C."/>
            <person name="O'Connor E."/>
            <person name="Balint B."/>
            <person name="Krizsan K."/>
            <person name="Kiss B."/>
            <person name="Hess J."/>
            <person name="Varga T."/>
            <person name="Slot J."/>
            <person name="Riley R."/>
            <person name="Boka B."/>
            <person name="Rigling D."/>
            <person name="Barry K."/>
            <person name="Lee J."/>
            <person name="Mihaltcheva S."/>
            <person name="LaButti K."/>
            <person name="Lipzen A."/>
            <person name="Waldron R."/>
            <person name="Moloney N.M."/>
            <person name="Sperisen C."/>
            <person name="Kredics L."/>
            <person name="Vagvoelgyi C."/>
            <person name="Patrignani A."/>
            <person name="Fitzpatrick D."/>
            <person name="Nagy I."/>
            <person name="Doyle S."/>
            <person name="Anderson J.B."/>
            <person name="Grigoriev I.V."/>
            <person name="Gueldener U."/>
            <person name="Muensterkoetter M."/>
            <person name="Nagy L.G."/>
        </authorList>
    </citation>
    <scope>NUCLEOTIDE SEQUENCE [LARGE SCALE GENOMIC DNA]</scope>
    <source>
        <strain evidence="3">Ar21-2</strain>
    </source>
</reference>
<feature type="region of interest" description="Disordered" evidence="1">
    <location>
        <begin position="1"/>
        <end position="59"/>
    </location>
</feature>
<accession>A0A2H3CVE4</accession>
<gene>
    <name evidence="2" type="ORF">ARMGADRAFT_1017618</name>
</gene>
<feature type="compositionally biased region" description="Polar residues" evidence="1">
    <location>
        <begin position="1"/>
        <end position="12"/>
    </location>
</feature>
<proteinExistence type="predicted"/>
<dbReference type="InParanoid" id="A0A2H3CVE4"/>
<dbReference type="EMBL" id="KZ293688">
    <property type="protein sequence ID" value="PBK85810.1"/>
    <property type="molecule type" value="Genomic_DNA"/>
</dbReference>